<dbReference type="Proteomes" id="UP000434475">
    <property type="component" value="Unassembled WGS sequence"/>
</dbReference>
<protein>
    <recommendedName>
        <fullName evidence="5">Phage-related protein</fullName>
    </recommendedName>
</protein>
<dbReference type="InterPro" id="IPR016024">
    <property type="entry name" value="ARM-type_fold"/>
</dbReference>
<feature type="coiled-coil region" evidence="1">
    <location>
        <begin position="19"/>
        <end position="46"/>
    </location>
</feature>
<reference evidence="3 4" key="1">
    <citation type="journal article" date="2019" name="Nat. Med.">
        <title>A library of human gut bacterial isolates paired with longitudinal multiomics data enables mechanistic microbiome research.</title>
        <authorList>
            <person name="Poyet M."/>
            <person name="Groussin M."/>
            <person name="Gibbons S.M."/>
            <person name="Avila-Pacheco J."/>
            <person name="Jiang X."/>
            <person name="Kearney S.M."/>
            <person name="Perrotta A.R."/>
            <person name="Berdy B."/>
            <person name="Zhao S."/>
            <person name="Lieberman T.D."/>
            <person name="Swanson P.K."/>
            <person name="Smith M."/>
            <person name="Roesemann S."/>
            <person name="Alexander J.E."/>
            <person name="Rich S.A."/>
            <person name="Livny J."/>
            <person name="Vlamakis H."/>
            <person name="Clish C."/>
            <person name="Bullock K."/>
            <person name="Deik A."/>
            <person name="Scott J."/>
            <person name="Pierce K.A."/>
            <person name="Xavier R.J."/>
            <person name="Alm E.J."/>
        </authorList>
    </citation>
    <scope>NUCLEOTIDE SEQUENCE [LARGE SCALE GENOMIC DNA]</scope>
    <source>
        <strain evidence="3 4">BIOML-A2</strain>
    </source>
</reference>
<comment type="caution">
    <text evidence="3">The sequence shown here is derived from an EMBL/GenBank/DDBJ whole genome shotgun (WGS) entry which is preliminary data.</text>
</comment>
<keyword evidence="1" id="KW-0175">Coiled coil</keyword>
<feature type="coiled-coil region" evidence="1">
    <location>
        <begin position="162"/>
        <end position="189"/>
    </location>
</feature>
<evidence type="ECO:0000313" key="3">
    <source>
        <dbReference type="EMBL" id="MSB19746.1"/>
    </source>
</evidence>
<name>A0A6I2R3I1_FLAPL</name>
<evidence type="ECO:0000256" key="2">
    <source>
        <dbReference type="SAM" id="MobiDB-lite"/>
    </source>
</evidence>
<dbReference type="EMBL" id="WKPR01000007">
    <property type="protein sequence ID" value="MSB19746.1"/>
    <property type="molecule type" value="Genomic_DNA"/>
</dbReference>
<evidence type="ECO:0000313" key="4">
    <source>
        <dbReference type="Proteomes" id="UP000434475"/>
    </source>
</evidence>
<gene>
    <name evidence="3" type="ORF">GKE97_09460</name>
</gene>
<feature type="region of interest" description="Disordered" evidence="2">
    <location>
        <begin position="718"/>
        <end position="737"/>
    </location>
</feature>
<organism evidence="3 4">
    <name type="scientific">Flavonifractor plautii</name>
    <name type="common">Fusobacterium plautii</name>
    <dbReference type="NCBI Taxonomy" id="292800"/>
    <lineage>
        <taxon>Bacteria</taxon>
        <taxon>Bacillati</taxon>
        <taxon>Bacillota</taxon>
        <taxon>Clostridia</taxon>
        <taxon>Eubacteriales</taxon>
        <taxon>Oscillospiraceae</taxon>
        <taxon>Flavonifractor</taxon>
    </lineage>
</organism>
<accession>A0A6I2R3I1</accession>
<evidence type="ECO:0000256" key="1">
    <source>
        <dbReference type="SAM" id="Coils"/>
    </source>
</evidence>
<dbReference type="AlphaFoldDB" id="A0A6I2R3I1"/>
<proteinExistence type="predicted"/>
<dbReference type="GeneID" id="78199702"/>
<evidence type="ECO:0008006" key="5">
    <source>
        <dbReference type="Google" id="ProtNLM"/>
    </source>
</evidence>
<sequence>MADNRELTFGMDFGLDDAINRLGETIDRLEQIVDRAQDVEDAAQDMGARVRAGTDAIRDGARDAGDALDDLEDDADDVGTSFRDIGREADSFGAAVGKSMGAAAKETNSVSKTIKAGFDGAIGYSQKKFSDFTGKVKTGVKGIGTAFTHPINTIRGKFLSAVEAAADRINNVGDEADDARKDLDDMGDEGDKAGGEIKEAIKGALAAFIGFEAIQAGIDMLKELGAAAIEAAGSAENVGRKFEANFSGTDAGEWAENYADAIHRSSDEVKSFMVSNKALYGEMGITGDAAAELSKATTSLAYDFGNAFAMDDTEALGVVQDYISGNNAALEEYGIHIDEVALKNTALSMGLGDQIDEMDDATLAQVRMNALLGQTEKIQQSAANSTGGLVNSTKDLKGIWSEFMADAGSRFTPVIESLFSTILDSWPTIEPMLMQFVDMLSNGLAQAMPVITELGMTLLPVLTDVLGTVFEAGLPLLQVFGDLAQTILPPVADIIGMIAETVMPPLVDILNTLNTSIIQPLVPVIQKLAEALLPPIAQLLGLISPILEAVSPVLEVIGDVLGVIAEVLGKVVGWLADGVGKVVGFFSNLFGGAKDSEEAVNDLSGSINGLDDAASKETSLVVDTSQYKEEVTGAAETTTEAVTESSNQAAEITDVNFMAMGASATAAYGTMQTDAETAWSAMQTAATTGTDAIVAQFSRITAAAREASNASNVQIGASIPHNAGGTDNFEGGPTWMNEEGGELAILPGGSAIIPADQTDRLMKSYTNNTTNNRSSRSVSFAPSVQITIAGNADSSTVANLKEQLRALFDELYQEAQAQDYTDRAMQAGFA</sequence>
<dbReference type="RefSeq" id="WP_050625014.1">
    <property type="nucleotide sequence ID" value="NZ_CAXUMB010000006.1"/>
</dbReference>
<dbReference type="SUPFAM" id="SSF48371">
    <property type="entry name" value="ARM repeat"/>
    <property type="match status" value="1"/>
</dbReference>